<name>A0A1R4J9I4_9ACTN</name>
<comment type="catalytic activity">
    <reaction evidence="9">
        <text>a beta-lactam + H2O = a substituted beta-amino acid</text>
        <dbReference type="Rhea" id="RHEA:20401"/>
        <dbReference type="ChEBI" id="CHEBI:15377"/>
        <dbReference type="ChEBI" id="CHEBI:35627"/>
        <dbReference type="ChEBI" id="CHEBI:140347"/>
        <dbReference type="EC" id="3.5.2.6"/>
    </reaction>
</comment>
<evidence type="ECO:0000313" key="15">
    <source>
        <dbReference type="EMBL" id="SJN28639.1"/>
    </source>
</evidence>
<dbReference type="GO" id="GO:0071972">
    <property type="term" value="F:peptidoglycan L,D-transpeptidase activity"/>
    <property type="evidence" value="ECO:0007669"/>
    <property type="project" value="TreeGrafter"/>
</dbReference>
<keyword evidence="5 11" id="KW-0732">Signal</keyword>
<evidence type="ECO:0000256" key="2">
    <source>
        <dbReference type="ARBA" id="ARBA00007171"/>
    </source>
</evidence>
<dbReference type="EMBL" id="FUKQ01000024">
    <property type="protein sequence ID" value="SJN28639.1"/>
    <property type="molecule type" value="Genomic_DNA"/>
</dbReference>
<dbReference type="GO" id="GO:0005886">
    <property type="term" value="C:plasma membrane"/>
    <property type="evidence" value="ECO:0007669"/>
    <property type="project" value="TreeGrafter"/>
</dbReference>
<dbReference type="AlphaFoldDB" id="A0A1R4J9I4"/>
<evidence type="ECO:0000256" key="11">
    <source>
        <dbReference type="SAM" id="SignalP"/>
    </source>
</evidence>
<keyword evidence="16" id="KW-1185">Reference proteome</keyword>
<dbReference type="InterPro" id="IPR007887">
    <property type="entry name" value="MecA_N"/>
</dbReference>
<keyword evidence="15" id="KW-0328">Glycosyltransferase</keyword>
<dbReference type="STRING" id="1255658.FM114_06275"/>
<sequence>MKSAAHLLALPTLAALLATTACTGGQDTTPPKNLPAADDAAKQFAAALAKGDVLKAPVVDPGPAQTELQVLTSGMDGLRPTITPGQITYDGKSQTATFPLEQKLQLGNQTWSWQTSAPLKYVDGAWKVEWNPKIVQADLDGNTRLRHLRDAPKRASILGSDGMALVEMTTAYQVGVDKASTAKTQWDATARKLAATLGLDAANYAKQVAAAGHKAFVPAITLRAGKVPETVKGMAGVSVIPVEMPLAPSSTFAAGILGGSGLASPEDVKAGKGDVEAADHVGTSGLQKRYDAQLRGSVGHRIDVVGRKVGTEAPTAAPPSPGTSPSPAPDKDSPVKELFSSPAKPGTPVALSLNRGLQEKAEKALASQKGVASLVVLKVGSGDILAAANSPASGANPNATFGRYAPGSTFKVVSSLALLRKGVTPTTKVPCTANLTVNGRTFKNYTDFPSSKVGNITLTDALANSCNTAFLASAPKLGDGDLAQAAASLGMGVDHDAGFSSFFGSVPPAKDPVGKAADMIGQGTVEASPMAMAAVAASVASGKTVVPWLVASKKPTQKGTPLTPAEAKQLQQMMRAVVTDGSGKVLAGKMDGAKTGTAEFGSKTPPQTHAWMIAWNKDYAVAAMVAEGESGSKTAAPIIKSFLG</sequence>
<dbReference type="GO" id="GO:0046677">
    <property type="term" value="P:response to antibiotic"/>
    <property type="evidence" value="ECO:0007669"/>
    <property type="project" value="UniProtKB-UniRule"/>
</dbReference>
<dbReference type="OrthoDB" id="5241017at2"/>
<dbReference type="InterPro" id="IPR002137">
    <property type="entry name" value="Beta-lactam_class-D_AS"/>
</dbReference>
<evidence type="ECO:0000256" key="7">
    <source>
        <dbReference type="ARBA" id="ARBA00023136"/>
    </source>
</evidence>
<evidence type="ECO:0000256" key="1">
    <source>
        <dbReference type="ARBA" id="ARBA00004370"/>
    </source>
</evidence>
<dbReference type="Pfam" id="PF05223">
    <property type="entry name" value="MecA_N"/>
    <property type="match status" value="1"/>
</dbReference>
<keyword evidence="15" id="KW-0808">Transferase</keyword>
<evidence type="ECO:0000259" key="13">
    <source>
        <dbReference type="Pfam" id="PF03717"/>
    </source>
</evidence>
<evidence type="ECO:0000256" key="6">
    <source>
        <dbReference type="ARBA" id="ARBA00022801"/>
    </source>
</evidence>
<dbReference type="InterPro" id="IPR012338">
    <property type="entry name" value="Beta-lactam/transpept-like"/>
</dbReference>
<feature type="chain" id="PRO_5039004512" description="Beta-lactamase" evidence="11">
    <location>
        <begin position="24"/>
        <end position="644"/>
    </location>
</feature>
<keyword evidence="15" id="KW-0132">Cell division</keyword>
<comment type="subcellular location">
    <subcellularLocation>
        <location evidence="1">Membrane</location>
    </subcellularLocation>
</comment>
<dbReference type="PROSITE" id="PS51257">
    <property type="entry name" value="PROKAR_LIPOPROTEIN"/>
    <property type="match status" value="1"/>
</dbReference>
<dbReference type="GO" id="GO:0016757">
    <property type="term" value="F:glycosyltransferase activity"/>
    <property type="evidence" value="ECO:0007669"/>
    <property type="project" value="UniProtKB-KW"/>
</dbReference>
<dbReference type="Gene3D" id="3.40.710.10">
    <property type="entry name" value="DD-peptidase/beta-lactamase superfamily"/>
    <property type="match status" value="1"/>
</dbReference>
<feature type="signal peptide" evidence="11">
    <location>
        <begin position="1"/>
        <end position="23"/>
    </location>
</feature>
<feature type="domain" description="Penicillin-binding protein transpeptidase" evidence="12">
    <location>
        <begin position="373"/>
        <end position="643"/>
    </location>
</feature>
<evidence type="ECO:0000256" key="8">
    <source>
        <dbReference type="ARBA" id="ARBA00023251"/>
    </source>
</evidence>
<evidence type="ECO:0000259" key="12">
    <source>
        <dbReference type="Pfam" id="PF00905"/>
    </source>
</evidence>
<dbReference type="GO" id="GO:0017001">
    <property type="term" value="P:antibiotic catabolic process"/>
    <property type="evidence" value="ECO:0007669"/>
    <property type="project" value="InterPro"/>
</dbReference>
<dbReference type="Gene3D" id="3.90.1310.10">
    <property type="entry name" value="Penicillin-binding protein 2a (Domain 2)"/>
    <property type="match status" value="1"/>
</dbReference>
<reference evidence="15 16" key="1">
    <citation type="submission" date="2017-02" db="EMBL/GenBank/DDBJ databases">
        <authorList>
            <person name="Peterson S.W."/>
        </authorList>
    </citation>
    <scope>NUCLEOTIDE SEQUENCE [LARGE SCALE GENOMIC DNA]</scope>
    <source>
        <strain evidence="15 16">LSP_Lj1</strain>
    </source>
</reference>
<dbReference type="Pfam" id="PF03717">
    <property type="entry name" value="PBP_dimer"/>
    <property type="match status" value="1"/>
</dbReference>
<feature type="region of interest" description="Disordered" evidence="10">
    <location>
        <begin position="309"/>
        <end position="348"/>
    </location>
</feature>
<comment type="similarity">
    <text evidence="3 9">Belongs to the class-D beta-lactamase family.</text>
</comment>
<dbReference type="GO" id="GO:0008800">
    <property type="term" value="F:beta-lactamase activity"/>
    <property type="evidence" value="ECO:0007669"/>
    <property type="project" value="UniProtKB-UniRule"/>
</dbReference>
<protein>
    <recommendedName>
        <fullName evidence="4 9">Beta-lactamase</fullName>
        <ecNumber evidence="4 9">3.5.2.6</ecNumber>
    </recommendedName>
</protein>
<dbReference type="InterPro" id="IPR005311">
    <property type="entry name" value="PBP_dimer"/>
</dbReference>
<dbReference type="Pfam" id="PF00905">
    <property type="entry name" value="Transpeptidase"/>
    <property type="match status" value="1"/>
</dbReference>
<evidence type="ECO:0000256" key="9">
    <source>
        <dbReference type="RuleBase" id="RU361140"/>
    </source>
</evidence>
<dbReference type="InterPro" id="IPR036138">
    <property type="entry name" value="PBP_dimer_sf"/>
</dbReference>
<evidence type="ECO:0000256" key="5">
    <source>
        <dbReference type="ARBA" id="ARBA00022729"/>
    </source>
</evidence>
<comment type="similarity">
    <text evidence="2">Belongs to the transpeptidase family.</text>
</comment>
<dbReference type="Proteomes" id="UP000188342">
    <property type="component" value="Unassembled WGS sequence"/>
</dbReference>
<feature type="domain" description="Penicillin-binding protein dimerisation" evidence="13">
    <location>
        <begin position="151"/>
        <end position="305"/>
    </location>
</feature>
<feature type="domain" description="NTF2-like N-terminal transpeptidase" evidence="14">
    <location>
        <begin position="37"/>
        <end position="141"/>
    </location>
</feature>
<evidence type="ECO:0000313" key="16">
    <source>
        <dbReference type="Proteomes" id="UP000188342"/>
    </source>
</evidence>
<feature type="compositionally biased region" description="Pro residues" evidence="10">
    <location>
        <begin position="316"/>
        <end position="328"/>
    </location>
</feature>
<dbReference type="RefSeq" id="WP_094764318.1">
    <property type="nucleotide sequence ID" value="NZ_FUKQ01000024.1"/>
</dbReference>
<accession>A0A1R4J9I4</accession>
<dbReference type="GO" id="GO:0051301">
    <property type="term" value="P:cell division"/>
    <property type="evidence" value="ECO:0007669"/>
    <property type="project" value="UniProtKB-KW"/>
</dbReference>
<dbReference type="InterPro" id="IPR050515">
    <property type="entry name" value="Beta-lactam/transpept"/>
</dbReference>
<evidence type="ECO:0000256" key="4">
    <source>
        <dbReference type="ARBA" id="ARBA00012865"/>
    </source>
</evidence>
<evidence type="ECO:0000256" key="3">
    <source>
        <dbReference type="ARBA" id="ARBA00007898"/>
    </source>
</evidence>
<dbReference type="SUPFAM" id="SSF56519">
    <property type="entry name" value="Penicillin binding protein dimerisation domain"/>
    <property type="match status" value="1"/>
</dbReference>
<dbReference type="GO" id="GO:0071555">
    <property type="term" value="P:cell wall organization"/>
    <property type="evidence" value="ECO:0007669"/>
    <property type="project" value="TreeGrafter"/>
</dbReference>
<keyword evidence="7" id="KW-0472">Membrane</keyword>
<dbReference type="PANTHER" id="PTHR30627:SF24">
    <property type="entry name" value="PENICILLIN-BINDING PROTEIN 4B"/>
    <property type="match status" value="1"/>
</dbReference>
<keyword evidence="8 9" id="KW-0046">Antibiotic resistance</keyword>
<dbReference type="PANTHER" id="PTHR30627">
    <property type="entry name" value="PEPTIDOGLYCAN D,D-TRANSPEPTIDASE"/>
    <property type="match status" value="1"/>
</dbReference>
<evidence type="ECO:0000256" key="10">
    <source>
        <dbReference type="SAM" id="MobiDB-lite"/>
    </source>
</evidence>
<evidence type="ECO:0000259" key="14">
    <source>
        <dbReference type="Pfam" id="PF05223"/>
    </source>
</evidence>
<dbReference type="InterPro" id="IPR001460">
    <property type="entry name" value="PCN-bd_Tpept"/>
</dbReference>
<keyword evidence="15" id="KW-0131">Cell cycle</keyword>
<dbReference type="GO" id="GO:0008658">
    <property type="term" value="F:penicillin binding"/>
    <property type="evidence" value="ECO:0007669"/>
    <property type="project" value="InterPro"/>
</dbReference>
<dbReference type="PROSITE" id="PS00337">
    <property type="entry name" value="BETA_LACTAMASE_D"/>
    <property type="match status" value="1"/>
</dbReference>
<gene>
    <name evidence="15" type="ORF">FM114_06275</name>
</gene>
<proteinExistence type="inferred from homology"/>
<dbReference type="SUPFAM" id="SSF56601">
    <property type="entry name" value="beta-lactamase/transpeptidase-like"/>
    <property type="match status" value="1"/>
</dbReference>
<keyword evidence="6 9" id="KW-0378">Hydrolase</keyword>
<organism evidence="15 16">
    <name type="scientific">Luteococcus japonicus LSP_Lj1</name>
    <dbReference type="NCBI Taxonomy" id="1255658"/>
    <lineage>
        <taxon>Bacteria</taxon>
        <taxon>Bacillati</taxon>
        <taxon>Actinomycetota</taxon>
        <taxon>Actinomycetes</taxon>
        <taxon>Propionibacteriales</taxon>
        <taxon>Propionibacteriaceae</taxon>
        <taxon>Luteococcus</taxon>
    </lineage>
</organism>
<dbReference type="EC" id="3.5.2.6" evidence="4 9"/>